<sequence length="89" mass="10015">MFHSCKSRNLCLIRALHITRVHAALLIEDLLIIITSAKGARHPHDWILLLAASKNSQYQRWAACEALELGACSRSEKHTATIRPQKRGC</sequence>
<keyword evidence="3" id="KW-1185">Reference proteome</keyword>
<proteinExistence type="predicted"/>
<feature type="chain" id="PRO_5025647072" description="Secreted protein" evidence="1">
    <location>
        <begin position="24"/>
        <end position="89"/>
    </location>
</feature>
<evidence type="ECO:0008006" key="4">
    <source>
        <dbReference type="Google" id="ProtNLM"/>
    </source>
</evidence>
<name>A0A6A5XX59_9PLEO</name>
<reference evidence="2" key="1">
    <citation type="journal article" date="2020" name="Stud. Mycol.">
        <title>101 Dothideomycetes genomes: a test case for predicting lifestyles and emergence of pathogens.</title>
        <authorList>
            <person name="Haridas S."/>
            <person name="Albert R."/>
            <person name="Binder M."/>
            <person name="Bloem J."/>
            <person name="Labutti K."/>
            <person name="Salamov A."/>
            <person name="Andreopoulos B."/>
            <person name="Baker S."/>
            <person name="Barry K."/>
            <person name="Bills G."/>
            <person name="Bluhm B."/>
            <person name="Cannon C."/>
            <person name="Castanera R."/>
            <person name="Culley D."/>
            <person name="Daum C."/>
            <person name="Ezra D."/>
            <person name="Gonzalez J."/>
            <person name="Henrissat B."/>
            <person name="Kuo A."/>
            <person name="Liang C."/>
            <person name="Lipzen A."/>
            <person name="Lutzoni F."/>
            <person name="Magnuson J."/>
            <person name="Mondo S."/>
            <person name="Nolan M."/>
            <person name="Ohm R."/>
            <person name="Pangilinan J."/>
            <person name="Park H.-J."/>
            <person name="Ramirez L."/>
            <person name="Alfaro M."/>
            <person name="Sun H."/>
            <person name="Tritt A."/>
            <person name="Yoshinaga Y."/>
            <person name="Zwiers L.-H."/>
            <person name="Turgeon B."/>
            <person name="Goodwin S."/>
            <person name="Spatafora J."/>
            <person name="Crous P."/>
            <person name="Grigoriev I."/>
        </authorList>
    </citation>
    <scope>NUCLEOTIDE SEQUENCE</scope>
    <source>
        <strain evidence="2">CBS 175.79</strain>
    </source>
</reference>
<dbReference type="GeneID" id="54284910"/>
<dbReference type="Proteomes" id="UP000799778">
    <property type="component" value="Unassembled WGS sequence"/>
</dbReference>
<evidence type="ECO:0000313" key="3">
    <source>
        <dbReference type="Proteomes" id="UP000799778"/>
    </source>
</evidence>
<evidence type="ECO:0000256" key="1">
    <source>
        <dbReference type="SAM" id="SignalP"/>
    </source>
</evidence>
<evidence type="ECO:0000313" key="2">
    <source>
        <dbReference type="EMBL" id="KAF2017549.1"/>
    </source>
</evidence>
<accession>A0A6A5XX59</accession>
<protein>
    <recommendedName>
        <fullName evidence="4">Secreted protein</fullName>
    </recommendedName>
</protein>
<feature type="non-terminal residue" evidence="2">
    <location>
        <position position="1"/>
    </location>
</feature>
<dbReference type="EMBL" id="ML978068">
    <property type="protein sequence ID" value="KAF2017549.1"/>
    <property type="molecule type" value="Genomic_DNA"/>
</dbReference>
<keyword evidence="1" id="KW-0732">Signal</keyword>
<gene>
    <name evidence="2" type="ORF">BU24DRAFT_420579</name>
</gene>
<dbReference type="AlphaFoldDB" id="A0A6A5XX59"/>
<feature type="signal peptide" evidence="1">
    <location>
        <begin position="1"/>
        <end position="23"/>
    </location>
</feature>
<dbReference type="RefSeq" id="XP_033385888.1">
    <property type="nucleotide sequence ID" value="XM_033527513.1"/>
</dbReference>
<organism evidence="2 3">
    <name type="scientific">Aaosphaeria arxii CBS 175.79</name>
    <dbReference type="NCBI Taxonomy" id="1450172"/>
    <lineage>
        <taxon>Eukaryota</taxon>
        <taxon>Fungi</taxon>
        <taxon>Dikarya</taxon>
        <taxon>Ascomycota</taxon>
        <taxon>Pezizomycotina</taxon>
        <taxon>Dothideomycetes</taxon>
        <taxon>Pleosporomycetidae</taxon>
        <taxon>Pleosporales</taxon>
        <taxon>Pleosporales incertae sedis</taxon>
        <taxon>Aaosphaeria</taxon>
    </lineage>
</organism>